<protein>
    <submittedName>
        <fullName evidence="1">Uncharacterized protein</fullName>
    </submittedName>
</protein>
<evidence type="ECO:0000313" key="2">
    <source>
        <dbReference type="Proteomes" id="UP001497535"/>
    </source>
</evidence>
<evidence type="ECO:0000313" key="1">
    <source>
        <dbReference type="EMBL" id="CAK5077815.1"/>
    </source>
</evidence>
<keyword evidence="2" id="KW-1185">Reference proteome</keyword>
<dbReference type="EMBL" id="CAVMJV010000033">
    <property type="protein sequence ID" value="CAK5077815.1"/>
    <property type="molecule type" value="Genomic_DNA"/>
</dbReference>
<gene>
    <name evidence="1" type="ORF">MENTE1834_LOCUS24768</name>
</gene>
<accession>A0ACB0ZHZ2</accession>
<organism evidence="1 2">
    <name type="scientific">Meloidogyne enterolobii</name>
    <name type="common">Root-knot nematode worm</name>
    <name type="synonym">Meloidogyne mayaguensis</name>
    <dbReference type="NCBI Taxonomy" id="390850"/>
    <lineage>
        <taxon>Eukaryota</taxon>
        <taxon>Metazoa</taxon>
        <taxon>Ecdysozoa</taxon>
        <taxon>Nematoda</taxon>
        <taxon>Chromadorea</taxon>
        <taxon>Rhabditida</taxon>
        <taxon>Tylenchina</taxon>
        <taxon>Tylenchomorpha</taxon>
        <taxon>Tylenchoidea</taxon>
        <taxon>Meloidogynidae</taxon>
        <taxon>Meloidogyninae</taxon>
        <taxon>Meloidogyne</taxon>
    </lineage>
</organism>
<dbReference type="Proteomes" id="UP001497535">
    <property type="component" value="Unassembled WGS sequence"/>
</dbReference>
<comment type="caution">
    <text evidence="1">The sequence shown here is derived from an EMBL/GenBank/DDBJ whole genome shotgun (WGS) entry which is preliminary data.</text>
</comment>
<reference evidence="1" key="1">
    <citation type="submission" date="2023-11" db="EMBL/GenBank/DDBJ databases">
        <authorList>
            <person name="Poullet M."/>
        </authorList>
    </citation>
    <scope>NUCLEOTIDE SEQUENCE</scope>
    <source>
        <strain evidence="1">E1834</strain>
    </source>
</reference>
<proteinExistence type="predicted"/>
<name>A0ACB0ZHZ2_MELEN</name>
<sequence length="102" mass="11532">MIMIINFGIFIVHLTYTSIDAYPNWPVANFLGEVIGVTALNSFDSRIILIPLMLIAIILHIAVGILVKIKGGKLICIYCYILIENYSPKHQNKDLVSYCNYK</sequence>